<dbReference type="EC" id="3.2.1.93" evidence="4"/>
<dbReference type="InterPro" id="IPR017853">
    <property type="entry name" value="GH"/>
</dbReference>
<evidence type="ECO:0000256" key="2">
    <source>
        <dbReference type="ARBA" id="ARBA00022801"/>
    </source>
</evidence>
<dbReference type="PANTHER" id="PTHR10357">
    <property type="entry name" value="ALPHA-AMYLASE FAMILY MEMBER"/>
    <property type="match status" value="1"/>
</dbReference>
<dbReference type="AlphaFoldDB" id="A0A5R8QAR0"/>
<dbReference type="InterPro" id="IPR013780">
    <property type="entry name" value="Glyco_hydro_b"/>
</dbReference>
<dbReference type="FunCoup" id="A0A5R8QAR0">
    <property type="interactions" value="82"/>
</dbReference>
<dbReference type="InterPro" id="IPR006047">
    <property type="entry name" value="GH13_cat_dom"/>
</dbReference>
<dbReference type="GO" id="GO:0008788">
    <property type="term" value="F:alpha,alpha-phosphotrehalase activity"/>
    <property type="evidence" value="ECO:0007669"/>
    <property type="project" value="UniProtKB-UniRule"/>
</dbReference>
<dbReference type="SUPFAM" id="SSF51011">
    <property type="entry name" value="Glycosyl hydrolase domain"/>
    <property type="match status" value="1"/>
</dbReference>
<proteinExistence type="inferred from homology"/>
<dbReference type="Gene3D" id="2.60.40.1180">
    <property type="entry name" value="Golgi alpha-mannosidase II"/>
    <property type="match status" value="1"/>
</dbReference>
<dbReference type="EMBL" id="VBWP01000006">
    <property type="protein sequence ID" value="TLG73006.1"/>
    <property type="molecule type" value="Genomic_DNA"/>
</dbReference>
<dbReference type="RefSeq" id="WP_138191232.1">
    <property type="nucleotide sequence ID" value="NZ_VBWP01000006.1"/>
</dbReference>
<dbReference type="GO" id="GO:0005993">
    <property type="term" value="P:trehalose catabolic process"/>
    <property type="evidence" value="ECO:0007669"/>
    <property type="project" value="InterPro"/>
</dbReference>
<dbReference type="PANTHER" id="PTHR10357:SF217">
    <property type="entry name" value="TREHALOSE-6-PHOSPHATE HYDROLASE"/>
    <property type="match status" value="1"/>
</dbReference>
<evidence type="ECO:0000256" key="4">
    <source>
        <dbReference type="NCBIfam" id="TIGR02403"/>
    </source>
</evidence>
<keyword evidence="2 6" id="KW-0378">Hydrolase</keyword>
<dbReference type="CDD" id="cd11333">
    <property type="entry name" value="AmyAc_SI_OligoGlu_DGase"/>
    <property type="match status" value="1"/>
</dbReference>
<dbReference type="FunFam" id="3.20.20.80:FF:000064">
    <property type="entry name" value="Oligo-1,6-glucosidase"/>
    <property type="match status" value="1"/>
</dbReference>
<dbReference type="OrthoDB" id="9805159at2"/>
<protein>
    <recommendedName>
        <fullName evidence="4">Alpha,alpha-phosphotrehalase</fullName>
        <ecNumber evidence="4">3.2.1.93</ecNumber>
    </recommendedName>
</protein>
<keyword evidence="3 6" id="KW-0326">Glycosidase</keyword>
<dbReference type="Proteomes" id="UP000306912">
    <property type="component" value="Unassembled WGS sequence"/>
</dbReference>
<evidence type="ECO:0000313" key="6">
    <source>
        <dbReference type="EMBL" id="TLG73006.1"/>
    </source>
</evidence>
<dbReference type="FunFam" id="3.90.400.10:FF:000002">
    <property type="entry name" value="Sucrose isomerase"/>
    <property type="match status" value="1"/>
</dbReference>
<feature type="domain" description="Glycosyl hydrolase family 13 catalytic" evidence="5">
    <location>
        <begin position="12"/>
        <end position="413"/>
    </location>
</feature>
<dbReference type="SUPFAM" id="SSF51445">
    <property type="entry name" value="(Trans)glycosidases"/>
    <property type="match status" value="1"/>
</dbReference>
<dbReference type="InterPro" id="IPR045857">
    <property type="entry name" value="O16G_dom_2"/>
</dbReference>
<dbReference type="NCBIfam" id="TIGR02403">
    <property type="entry name" value="trehalose_treC"/>
    <property type="match status" value="1"/>
</dbReference>
<dbReference type="Gene3D" id="3.90.400.10">
    <property type="entry name" value="Oligo-1,6-glucosidase, Domain 2"/>
    <property type="match status" value="1"/>
</dbReference>
<dbReference type="Pfam" id="PF00128">
    <property type="entry name" value="Alpha-amylase"/>
    <property type="match status" value="1"/>
</dbReference>
<dbReference type="Gene3D" id="3.20.20.80">
    <property type="entry name" value="Glycosidases"/>
    <property type="match status" value="1"/>
</dbReference>
<dbReference type="NCBIfam" id="NF008183">
    <property type="entry name" value="PRK10933.1"/>
    <property type="match status" value="1"/>
</dbReference>
<name>A0A5R8QAR0_9FIRM</name>
<gene>
    <name evidence="6" type="primary">treC</name>
    <name evidence="6" type="ORF">FEZ08_08145</name>
</gene>
<organism evidence="6 7">
    <name type="scientific">Culicoidibacter larvae</name>
    <dbReference type="NCBI Taxonomy" id="2579976"/>
    <lineage>
        <taxon>Bacteria</taxon>
        <taxon>Bacillati</taxon>
        <taxon>Bacillota</taxon>
        <taxon>Culicoidibacteria</taxon>
        <taxon>Culicoidibacterales</taxon>
        <taxon>Culicoidibacteraceae</taxon>
        <taxon>Culicoidibacter</taxon>
    </lineage>
</organism>
<reference evidence="6 7" key="1">
    <citation type="submission" date="2019-05" db="EMBL/GenBank/DDBJ databases">
        <title>Culicoidintestinum kansasii gen. nov., sp. nov. from the gastrointestinal tract of the biting midge, Culicoides sonorensis.</title>
        <authorList>
            <person name="Neupane S."/>
            <person name="Ghosh A."/>
            <person name="Gunther S."/>
            <person name="Martin K."/>
            <person name="Zurek L."/>
        </authorList>
    </citation>
    <scope>NUCLEOTIDE SEQUENCE [LARGE SCALE GENOMIC DNA]</scope>
    <source>
        <strain evidence="6 7">CS-1</strain>
    </source>
</reference>
<evidence type="ECO:0000313" key="7">
    <source>
        <dbReference type="Proteomes" id="UP000306912"/>
    </source>
</evidence>
<dbReference type="GO" id="GO:0005737">
    <property type="term" value="C:cytoplasm"/>
    <property type="evidence" value="ECO:0007669"/>
    <property type="project" value="UniProtKB-UniRule"/>
</dbReference>
<dbReference type="SMART" id="SM00642">
    <property type="entry name" value="Aamy"/>
    <property type="match status" value="1"/>
</dbReference>
<dbReference type="InterPro" id="IPR032091">
    <property type="entry name" value="Malt_amylase-like_C"/>
</dbReference>
<comment type="caution">
    <text evidence="6">The sequence shown here is derived from an EMBL/GenBank/DDBJ whole genome shotgun (WGS) entry which is preliminary data.</text>
</comment>
<evidence type="ECO:0000259" key="5">
    <source>
        <dbReference type="SMART" id="SM00642"/>
    </source>
</evidence>
<dbReference type="Pfam" id="PF16657">
    <property type="entry name" value="Malt_amylase_C"/>
    <property type="match status" value="1"/>
</dbReference>
<accession>A0A5R8QAR0</accession>
<comment type="similarity">
    <text evidence="1">Belongs to the glycosyl hydrolase 13 family.</text>
</comment>
<dbReference type="InterPro" id="IPR012769">
    <property type="entry name" value="Trehalose_TreC"/>
</dbReference>
<sequence length="553" mass="63696">MNTKFKQSVVYQIYPKSFQDSNGDGIGDIQGIISRLDYLAELGVDYLWLTPPYVSPQRDNGYDIADYYEIDPLYGTMADFDELLAQAHAKGLKIIMDLVVNHTSTEHEWFKQARTGKDNPYYDYYIWRDQPNNWQSKFGGTTWEYNQATNTYYLHLFDKTQADLNWENPKMRQDIYKMMRWWLTKGIDGFRLDVVNLLSKDQRFLDDTLASATADGRKFYTDGPRIHEFLHEMNREVLAQFPDALTTGEMSSTNLASCIRYTNPANEELDMVFNFHHLKVDYKDKAKWTKTPFDFAELKQLFTEWQVGMHEGGGWNALFWNNHDQPRALSRFGNDHEYRFESATMLATVLHGMQGTPYIYQGEEFATGNPDFTSIHQYRDVESLNAFEILRNANIPEAEVLDILAAKSRDNGRTPMTWDSGHANGFTSGKPWISAGRNADEVNAAADCAAAKSVFKYYQKLIQLRKEQAVIVDGDYQPLFAEHAQLFAYSRNLADEHLLVLANFYDTPMEIDLSAIEWLKGSQQVLISNAAKPLERLEGIISLQPYETYMVLG</sequence>
<dbReference type="GO" id="GO:0004556">
    <property type="term" value="F:alpha-amylase activity"/>
    <property type="evidence" value="ECO:0007669"/>
    <property type="project" value="TreeGrafter"/>
</dbReference>
<evidence type="ECO:0000256" key="1">
    <source>
        <dbReference type="ARBA" id="ARBA00008061"/>
    </source>
</evidence>
<evidence type="ECO:0000256" key="3">
    <source>
        <dbReference type="ARBA" id="ARBA00023295"/>
    </source>
</evidence>
<keyword evidence="7" id="KW-1185">Reference proteome</keyword>
<dbReference type="InParanoid" id="A0A5R8QAR0"/>